<dbReference type="EMBL" id="JACXAA010000008">
    <property type="protein sequence ID" value="MBD2755558.1"/>
    <property type="molecule type" value="Genomic_DNA"/>
</dbReference>
<dbReference type="Pfam" id="PF01391">
    <property type="entry name" value="Collagen"/>
    <property type="match status" value="1"/>
</dbReference>
<dbReference type="InterPro" id="IPR008160">
    <property type="entry name" value="Collagen"/>
</dbReference>
<evidence type="ECO:0008006" key="3">
    <source>
        <dbReference type="Google" id="ProtNLM"/>
    </source>
</evidence>
<comment type="caution">
    <text evidence="1">The sequence shown here is derived from an EMBL/GenBank/DDBJ whole genome shotgun (WGS) entry which is preliminary data.</text>
</comment>
<dbReference type="AlphaFoldDB" id="A0A927GFC7"/>
<protein>
    <recommendedName>
        <fullName evidence="3">Collagen-like protein</fullName>
    </recommendedName>
</protein>
<organism evidence="1 2">
    <name type="scientific">Spirosoma validum</name>
    <dbReference type="NCBI Taxonomy" id="2771355"/>
    <lineage>
        <taxon>Bacteria</taxon>
        <taxon>Pseudomonadati</taxon>
        <taxon>Bacteroidota</taxon>
        <taxon>Cytophagia</taxon>
        <taxon>Cytophagales</taxon>
        <taxon>Cytophagaceae</taxon>
        <taxon>Spirosoma</taxon>
    </lineage>
</organism>
<keyword evidence="2" id="KW-1185">Reference proteome</keyword>
<sequence>MKTRFAYFGQPGLGLMALLLMLVISCKGPEGPQGPVGPAGATGAVGATGAAGTTGPAGVSGVAGATGAQGAAGNPNVVYSDWKPVDVSGTFFLFTDGTVYLGNDNKTDNAYLTQEAIDKGLIYIYYKLGQKTFDAATGETKLVERVVADSGFGYVKIPGRTTSKDEDFTSYYVANQLFGVNFLRISTNLMTTRSNVAIPELTGKSAQFYRDMVKTLPQYRIVVAYGSTKGGRSGAVDFKNYASVKQAYNLQD</sequence>
<evidence type="ECO:0000313" key="1">
    <source>
        <dbReference type="EMBL" id="MBD2755558.1"/>
    </source>
</evidence>
<accession>A0A927GFC7</accession>
<dbReference type="PROSITE" id="PS51257">
    <property type="entry name" value="PROKAR_LIPOPROTEIN"/>
    <property type="match status" value="1"/>
</dbReference>
<reference evidence="1" key="1">
    <citation type="submission" date="2020-09" db="EMBL/GenBank/DDBJ databases">
        <authorList>
            <person name="Kim M.K."/>
        </authorList>
    </citation>
    <scope>NUCLEOTIDE SEQUENCE</scope>
    <source>
        <strain evidence="1">BT704</strain>
    </source>
</reference>
<proteinExistence type="predicted"/>
<dbReference type="Proteomes" id="UP000653797">
    <property type="component" value="Unassembled WGS sequence"/>
</dbReference>
<name>A0A927GFC7_9BACT</name>
<dbReference type="RefSeq" id="WP_191041168.1">
    <property type="nucleotide sequence ID" value="NZ_JACXAA010000008.1"/>
</dbReference>
<gene>
    <name evidence="1" type="ORF">IC230_21830</name>
</gene>
<evidence type="ECO:0000313" key="2">
    <source>
        <dbReference type="Proteomes" id="UP000653797"/>
    </source>
</evidence>